<evidence type="ECO:0000313" key="4">
    <source>
        <dbReference type="EMBL" id="ARF12939.1"/>
    </source>
</evidence>
<evidence type="ECO:0000259" key="3">
    <source>
        <dbReference type="Pfam" id="PF07563"/>
    </source>
</evidence>
<dbReference type="Proteomes" id="UP000192486">
    <property type="component" value="Chromosome"/>
</dbReference>
<dbReference type="Gene3D" id="2.30.30.1210">
    <property type="entry name" value="Domain of unknown function DUF1541"/>
    <property type="match status" value="1"/>
</dbReference>
<protein>
    <recommendedName>
        <fullName evidence="3">DUF1541 domain-containing protein</fullName>
    </recommendedName>
</protein>
<feature type="domain" description="DUF1541" evidence="3">
    <location>
        <begin position="64"/>
        <end position="115"/>
    </location>
</feature>
<evidence type="ECO:0000256" key="1">
    <source>
        <dbReference type="SAM" id="MobiDB-lite"/>
    </source>
</evidence>
<evidence type="ECO:0000256" key="2">
    <source>
        <dbReference type="SAM" id="SignalP"/>
    </source>
</evidence>
<feature type="compositionally biased region" description="Basic and acidic residues" evidence="1">
    <location>
        <begin position="24"/>
        <end position="36"/>
    </location>
</feature>
<dbReference type="InterPro" id="IPR011438">
    <property type="entry name" value="DUF1541"/>
</dbReference>
<dbReference type="PROSITE" id="PS51257">
    <property type="entry name" value="PROKAR_LIPOPROTEIN"/>
    <property type="match status" value="1"/>
</dbReference>
<feature type="signal peptide" evidence="2">
    <location>
        <begin position="1"/>
        <end position="21"/>
    </location>
</feature>
<proteinExistence type="predicted"/>
<keyword evidence="5" id="KW-1185">Reference proteome</keyword>
<keyword evidence="2" id="KW-0732">Signal</keyword>
<organism evidence="4 5">
    <name type="scientific">Sporosarcina ureae</name>
    <dbReference type="NCBI Taxonomy" id="1571"/>
    <lineage>
        <taxon>Bacteria</taxon>
        <taxon>Bacillati</taxon>
        <taxon>Bacillota</taxon>
        <taxon>Bacilli</taxon>
        <taxon>Bacillales</taxon>
        <taxon>Caryophanaceae</taxon>
        <taxon>Sporosarcina</taxon>
    </lineage>
</organism>
<evidence type="ECO:0000313" key="5">
    <source>
        <dbReference type="Proteomes" id="UP000192486"/>
    </source>
</evidence>
<dbReference type="Pfam" id="PF07563">
    <property type="entry name" value="DUF1541"/>
    <property type="match status" value="2"/>
</dbReference>
<feature type="chain" id="PRO_5045743805" description="DUF1541 domain-containing protein" evidence="2">
    <location>
        <begin position="22"/>
        <end position="185"/>
    </location>
</feature>
<gene>
    <name evidence="4" type="ORF">SporoS204_01355</name>
</gene>
<name>A0ABN4YJF2_SPOUR</name>
<accession>A0ABN4YJF2</accession>
<sequence>MKKQVLSISAAFALVLAGCGAATPKEEPVKSEETSHNDMQGMDHSSDGSIPEGLTEAVKPTYPVGSEAIIETDHMEGMKGATATIVGAFETAAYSINYTPTDGGEKVLDHKWVVHEEIEDPAPAPLDKGAEVTVLADHMEGMEGAKAEIESVEQTTVYMIDYESTTDGEEVQNHKWVVEDELSEK</sequence>
<feature type="region of interest" description="Disordered" evidence="1">
    <location>
        <begin position="23"/>
        <end position="49"/>
    </location>
</feature>
<dbReference type="EMBL" id="CP015108">
    <property type="protein sequence ID" value="ARF12939.1"/>
    <property type="molecule type" value="Genomic_DNA"/>
</dbReference>
<dbReference type="RefSeq" id="WP_029053884.1">
    <property type="nucleotide sequence ID" value="NZ_CP015108.1"/>
</dbReference>
<feature type="domain" description="DUF1541" evidence="3">
    <location>
        <begin position="128"/>
        <end position="179"/>
    </location>
</feature>
<reference evidence="4 5" key="1">
    <citation type="submission" date="2016-04" db="EMBL/GenBank/DDBJ databases">
        <title>Comparative Genomics and Epigenetics of Sporosarcina ureae.</title>
        <authorList>
            <person name="Oliver A.S."/>
            <person name="Cooper K.K."/>
        </authorList>
    </citation>
    <scope>NUCLEOTIDE SEQUENCE [LARGE SCALE GENOMIC DNA]</scope>
    <source>
        <strain evidence="4 5">S204</strain>
    </source>
</reference>